<sequence>MFAITGITGQVGGVVAHTLLAQGKPVRAVVRSAEKGAPWAARGCEVALAGMHDAAALRRAFEGAEGVFVLLPPVFDPSPDFAESRRNIAALRAALNAAKPSRVVVLSTIGAQAAQPNLLNQLGIMEQELRMLPMPVVFLRAAWFFENCAWDVEPARTSGVIPAFLQPLDKPVPMVATDDIGRVAAHLFQDTWTGARVVELEGPRRVTPDEIAAAFASALDRPVRMQIVPRAQWEALFRAQGMKNPLPRMQMLDGFNEGWIEFEAPASSLKGSVTVEAVIRQLVERSV</sequence>
<dbReference type="PANTHER" id="PTHR43162">
    <property type="match status" value="1"/>
</dbReference>
<dbReference type="Gene3D" id="3.40.50.720">
    <property type="entry name" value="NAD(P)-binding Rossmann-like Domain"/>
    <property type="match status" value="1"/>
</dbReference>
<evidence type="ECO:0000259" key="1">
    <source>
        <dbReference type="Pfam" id="PF05368"/>
    </source>
</evidence>
<dbReference type="EMBL" id="FNYE01000015">
    <property type="protein sequence ID" value="SEJ66852.1"/>
    <property type="molecule type" value="Genomic_DNA"/>
</dbReference>
<evidence type="ECO:0000313" key="2">
    <source>
        <dbReference type="EMBL" id="SEJ66852.1"/>
    </source>
</evidence>
<keyword evidence="3" id="KW-1185">Reference proteome</keyword>
<reference evidence="3" key="1">
    <citation type="submission" date="2016-10" db="EMBL/GenBank/DDBJ databases">
        <authorList>
            <person name="Varghese N."/>
            <person name="Submissions S."/>
        </authorList>
    </citation>
    <scope>NUCLEOTIDE SEQUENCE [LARGE SCALE GENOMIC DNA]</scope>
    <source>
        <strain evidence="3">LMG 26031</strain>
    </source>
</reference>
<dbReference type="SUPFAM" id="SSF51735">
    <property type="entry name" value="NAD(P)-binding Rossmann-fold domains"/>
    <property type="match status" value="1"/>
</dbReference>
<name>A0A1H7AXK1_9BURK</name>
<feature type="domain" description="NmrA-like" evidence="1">
    <location>
        <begin position="3"/>
        <end position="236"/>
    </location>
</feature>
<dbReference type="InterPro" id="IPR051604">
    <property type="entry name" value="Ergot_Alk_Oxidoreductase"/>
</dbReference>
<dbReference type="Gene3D" id="3.90.25.10">
    <property type="entry name" value="UDP-galactose 4-epimerase, domain 1"/>
    <property type="match status" value="1"/>
</dbReference>
<protein>
    <submittedName>
        <fullName evidence="2">Uncharacterized conserved protein YbjT, contains NAD(P)-binding and DUF2867 domains</fullName>
    </submittedName>
</protein>
<dbReference type="InterPro" id="IPR036291">
    <property type="entry name" value="NAD(P)-bd_dom_sf"/>
</dbReference>
<organism evidence="2 3">
    <name type="scientific">Paraburkholderia diazotrophica</name>
    <dbReference type="NCBI Taxonomy" id="667676"/>
    <lineage>
        <taxon>Bacteria</taxon>
        <taxon>Pseudomonadati</taxon>
        <taxon>Pseudomonadota</taxon>
        <taxon>Betaproteobacteria</taxon>
        <taxon>Burkholderiales</taxon>
        <taxon>Burkholderiaceae</taxon>
        <taxon>Paraburkholderia</taxon>
    </lineage>
</organism>
<gene>
    <name evidence="2" type="ORF">SAMN05192539_101557</name>
</gene>
<dbReference type="RefSeq" id="WP_090868114.1">
    <property type="nucleotide sequence ID" value="NZ_FNYE01000015.1"/>
</dbReference>
<dbReference type="AlphaFoldDB" id="A0A1H7AXK1"/>
<dbReference type="PANTHER" id="PTHR43162:SF1">
    <property type="entry name" value="PRESTALK A DIFFERENTIATION PROTEIN A"/>
    <property type="match status" value="1"/>
</dbReference>
<proteinExistence type="predicted"/>
<evidence type="ECO:0000313" key="3">
    <source>
        <dbReference type="Proteomes" id="UP000198866"/>
    </source>
</evidence>
<dbReference type="InterPro" id="IPR008030">
    <property type="entry name" value="NmrA-like"/>
</dbReference>
<accession>A0A1H7AXK1</accession>
<dbReference type="STRING" id="667676.SAMN05192539_101557"/>
<dbReference type="OrthoDB" id="9777801at2"/>
<dbReference type="Pfam" id="PF05368">
    <property type="entry name" value="NmrA"/>
    <property type="match status" value="1"/>
</dbReference>
<dbReference type="Proteomes" id="UP000198866">
    <property type="component" value="Unassembled WGS sequence"/>
</dbReference>